<accession>A0A0C9MLQ6</accession>
<dbReference type="Proteomes" id="UP000053815">
    <property type="component" value="Unassembled WGS sequence"/>
</dbReference>
<sequence length="89" mass="9909">MNVAGSQDVSRDTMHILQTMMHEVNPLVNLLKTIEELSSEREGGLEGIRMVLWAENAPDPRMYNAPPADEVGVLIVSGDDDESYLEPRN</sequence>
<reference evidence="1" key="1">
    <citation type="submission" date="2014-09" db="EMBL/GenBank/DDBJ databases">
        <title>Draft genome sequence of an oleaginous Mucoromycotina fungus Mucor ambiguus NBRC6742.</title>
        <authorList>
            <person name="Takeda I."/>
            <person name="Yamane N."/>
            <person name="Morita T."/>
            <person name="Tamano K."/>
            <person name="Machida M."/>
            <person name="Baker S."/>
            <person name="Koike H."/>
        </authorList>
    </citation>
    <scope>NUCLEOTIDE SEQUENCE</scope>
    <source>
        <strain evidence="1">NBRC 6742</strain>
    </source>
</reference>
<gene>
    <name evidence="1" type="ORF">MAM1_0866c11311</name>
</gene>
<evidence type="ECO:0000313" key="2">
    <source>
        <dbReference type="Proteomes" id="UP000053815"/>
    </source>
</evidence>
<keyword evidence="2" id="KW-1185">Reference proteome</keyword>
<organism evidence="1">
    <name type="scientific">Mucor ambiguus</name>
    <dbReference type="NCBI Taxonomy" id="91626"/>
    <lineage>
        <taxon>Eukaryota</taxon>
        <taxon>Fungi</taxon>
        <taxon>Fungi incertae sedis</taxon>
        <taxon>Mucoromycota</taxon>
        <taxon>Mucoromycotina</taxon>
        <taxon>Mucoromycetes</taxon>
        <taxon>Mucorales</taxon>
        <taxon>Mucorineae</taxon>
        <taxon>Mucoraceae</taxon>
        <taxon>Mucor</taxon>
    </lineage>
</organism>
<proteinExistence type="predicted"/>
<protein>
    <submittedName>
        <fullName evidence="1">Uncharacterized protein</fullName>
    </submittedName>
</protein>
<name>A0A0C9MLQ6_9FUNG</name>
<dbReference type="AlphaFoldDB" id="A0A0C9MLQ6"/>
<evidence type="ECO:0000313" key="1">
    <source>
        <dbReference type="EMBL" id="GAN11726.1"/>
    </source>
</evidence>
<dbReference type="EMBL" id="DF837155">
    <property type="protein sequence ID" value="GAN11726.1"/>
    <property type="molecule type" value="Genomic_DNA"/>
</dbReference>